<evidence type="ECO:0000313" key="3">
    <source>
        <dbReference type="Proteomes" id="UP001189429"/>
    </source>
</evidence>
<keyword evidence="3" id="KW-1185">Reference proteome</keyword>
<reference evidence="2" key="1">
    <citation type="submission" date="2023-10" db="EMBL/GenBank/DDBJ databases">
        <authorList>
            <person name="Chen Y."/>
            <person name="Shah S."/>
            <person name="Dougan E. K."/>
            <person name="Thang M."/>
            <person name="Chan C."/>
        </authorList>
    </citation>
    <scope>NUCLEOTIDE SEQUENCE [LARGE SCALE GENOMIC DNA]</scope>
</reference>
<sequence length="135" mass="13177">LPGAGLRRRAARLPARAALPGGAPGLRHPAAELHAAGLPGAAAGLLAAGRGLWRAAPAGLPQPGLRAAGLPGAPPAPVRRLRPGAAGRAAAARGRATSRRAAARRLLRLPPAAVGRGPAAAAADGHWHEGAGGRI</sequence>
<dbReference type="EMBL" id="CAUYUJ010010358">
    <property type="protein sequence ID" value="CAK0829176.1"/>
    <property type="molecule type" value="Genomic_DNA"/>
</dbReference>
<feature type="compositionally biased region" description="Low complexity" evidence="1">
    <location>
        <begin position="84"/>
        <end position="95"/>
    </location>
</feature>
<protein>
    <submittedName>
        <fullName evidence="2">Uncharacterized protein</fullName>
    </submittedName>
</protein>
<feature type="non-terminal residue" evidence="2">
    <location>
        <position position="1"/>
    </location>
</feature>
<feature type="region of interest" description="Disordered" evidence="1">
    <location>
        <begin position="84"/>
        <end position="135"/>
    </location>
</feature>
<organism evidence="2 3">
    <name type="scientific">Prorocentrum cordatum</name>
    <dbReference type="NCBI Taxonomy" id="2364126"/>
    <lineage>
        <taxon>Eukaryota</taxon>
        <taxon>Sar</taxon>
        <taxon>Alveolata</taxon>
        <taxon>Dinophyceae</taxon>
        <taxon>Prorocentrales</taxon>
        <taxon>Prorocentraceae</taxon>
        <taxon>Prorocentrum</taxon>
    </lineage>
</organism>
<proteinExistence type="predicted"/>
<feature type="compositionally biased region" description="Basic and acidic residues" evidence="1">
    <location>
        <begin position="125"/>
        <end position="135"/>
    </location>
</feature>
<comment type="caution">
    <text evidence="2">The sequence shown here is derived from an EMBL/GenBank/DDBJ whole genome shotgun (WGS) entry which is preliminary data.</text>
</comment>
<feature type="compositionally biased region" description="Low complexity" evidence="1">
    <location>
        <begin position="108"/>
        <end position="124"/>
    </location>
</feature>
<evidence type="ECO:0000256" key="1">
    <source>
        <dbReference type="SAM" id="MobiDB-lite"/>
    </source>
</evidence>
<dbReference type="Proteomes" id="UP001189429">
    <property type="component" value="Unassembled WGS sequence"/>
</dbReference>
<name>A0ABN9SB41_9DINO</name>
<gene>
    <name evidence="2" type="ORF">PCOR1329_LOCUS28200</name>
</gene>
<accession>A0ABN9SB41</accession>
<evidence type="ECO:0000313" key="2">
    <source>
        <dbReference type="EMBL" id="CAK0829176.1"/>
    </source>
</evidence>
<feature type="compositionally biased region" description="Basic residues" evidence="1">
    <location>
        <begin position="96"/>
        <end position="107"/>
    </location>
</feature>
<feature type="non-terminal residue" evidence="2">
    <location>
        <position position="135"/>
    </location>
</feature>